<feature type="binding site" evidence="14">
    <location>
        <position position="654"/>
    </location>
    <ligand>
        <name>ATP</name>
        <dbReference type="ChEBI" id="CHEBI:30616"/>
    </ligand>
</feature>
<evidence type="ECO:0000256" key="3">
    <source>
        <dbReference type="ARBA" id="ARBA00022448"/>
    </source>
</evidence>
<dbReference type="SUPFAM" id="SSF56784">
    <property type="entry name" value="HAD-like"/>
    <property type="match status" value="1"/>
</dbReference>
<feature type="transmembrane region" description="Helical" evidence="16">
    <location>
        <begin position="1073"/>
        <end position="1094"/>
    </location>
</feature>
<dbReference type="SUPFAM" id="SSF81660">
    <property type="entry name" value="Metal cation-transporting ATPase, ATP-binding domain N"/>
    <property type="match status" value="1"/>
</dbReference>
<dbReference type="InterPro" id="IPR036412">
    <property type="entry name" value="HAD-like_sf"/>
</dbReference>
<comment type="similarity">
    <text evidence="2 16">Belongs to the cation transport ATPase (P-type) (TC 3.A.3) family. Type IV subfamily.</text>
</comment>
<keyword evidence="6 14" id="KW-0547">Nucleotide-binding</keyword>
<dbReference type="Gene3D" id="2.70.150.10">
    <property type="entry name" value="Calcium-transporting ATPase, cytoplasmic transduction domain A"/>
    <property type="match status" value="1"/>
</dbReference>
<feature type="region of interest" description="Disordered" evidence="17">
    <location>
        <begin position="480"/>
        <end position="502"/>
    </location>
</feature>
<comment type="subcellular location">
    <subcellularLocation>
        <location evidence="1">Endomembrane system</location>
        <topology evidence="1">Multi-pass membrane protein</topology>
    </subcellularLocation>
    <subcellularLocation>
        <location evidence="16">Membrane</location>
        <topology evidence="16">Multi-pass membrane protein</topology>
    </subcellularLocation>
</comment>
<evidence type="ECO:0000256" key="17">
    <source>
        <dbReference type="SAM" id="MobiDB-lite"/>
    </source>
</evidence>
<dbReference type="Gene3D" id="3.40.1110.10">
    <property type="entry name" value="Calcium-transporting ATPase, cytoplasmic domain N"/>
    <property type="match status" value="1"/>
</dbReference>
<dbReference type="EMBL" id="CAADRA010005153">
    <property type="protein sequence ID" value="VFT86115.1"/>
    <property type="molecule type" value="Genomic_DNA"/>
</dbReference>
<dbReference type="PANTHER" id="PTHR24092">
    <property type="entry name" value="PROBABLE PHOSPHOLIPID-TRANSPORTING ATPASE"/>
    <property type="match status" value="1"/>
</dbReference>
<feature type="transmembrane region" description="Helical" evidence="16">
    <location>
        <begin position="1114"/>
        <end position="1131"/>
    </location>
</feature>
<keyword evidence="11 16" id="KW-0472">Membrane</keyword>
<feature type="binding site" evidence="14">
    <location>
        <position position="873"/>
    </location>
    <ligand>
        <name>ATP</name>
        <dbReference type="ChEBI" id="CHEBI:30616"/>
    </ligand>
</feature>
<dbReference type="SFLD" id="SFLDG00002">
    <property type="entry name" value="C1.7:_P-type_atpase_like"/>
    <property type="match status" value="1"/>
</dbReference>
<dbReference type="GO" id="GO:0000287">
    <property type="term" value="F:magnesium ion binding"/>
    <property type="evidence" value="ECO:0007669"/>
    <property type="project" value="UniProtKB-UniRule"/>
</dbReference>
<evidence type="ECO:0000256" key="15">
    <source>
        <dbReference type="PIRSR" id="PIRSR606539-3"/>
    </source>
</evidence>
<feature type="transmembrane region" description="Helical" evidence="16">
    <location>
        <begin position="1039"/>
        <end position="1061"/>
    </location>
</feature>
<feature type="binding site" evidence="14">
    <location>
        <position position="743"/>
    </location>
    <ligand>
        <name>ATP</name>
        <dbReference type="ChEBI" id="CHEBI:30616"/>
    </ligand>
</feature>
<keyword evidence="7 14" id="KW-0067">ATP-binding</keyword>
<dbReference type="GO" id="GO:0012505">
    <property type="term" value="C:endomembrane system"/>
    <property type="evidence" value="ECO:0007669"/>
    <property type="project" value="UniProtKB-SubCell"/>
</dbReference>
<dbReference type="EMBL" id="VJMH01005132">
    <property type="protein sequence ID" value="KAF0700223.1"/>
    <property type="molecule type" value="Genomic_DNA"/>
</dbReference>
<feature type="binding site" evidence="14">
    <location>
        <position position="849"/>
    </location>
    <ligand>
        <name>ATP</name>
        <dbReference type="ChEBI" id="CHEBI:30616"/>
    </ligand>
</feature>
<feature type="transmembrane region" description="Helical" evidence="16">
    <location>
        <begin position="360"/>
        <end position="380"/>
    </location>
</feature>
<dbReference type="PROSITE" id="PS00154">
    <property type="entry name" value="ATPASE_E1_E2"/>
    <property type="match status" value="1"/>
</dbReference>
<feature type="binding site" evidence="14">
    <location>
        <position position="439"/>
    </location>
    <ligand>
        <name>ATP</name>
        <dbReference type="ChEBI" id="CHEBI:30616"/>
    </ligand>
</feature>
<evidence type="ECO:0000256" key="12">
    <source>
        <dbReference type="ARBA" id="ARBA00034036"/>
    </source>
</evidence>
<feature type="domain" description="P-type ATPase N-terminal" evidence="18">
    <location>
        <begin position="32"/>
        <end position="90"/>
    </location>
</feature>
<feature type="binding site" evidence="14">
    <location>
        <position position="554"/>
    </location>
    <ligand>
        <name>ATP</name>
        <dbReference type="ChEBI" id="CHEBI:30616"/>
    </ligand>
</feature>
<feature type="compositionally biased region" description="Acidic residues" evidence="17">
    <location>
        <begin position="1371"/>
        <end position="1387"/>
    </location>
</feature>
<evidence type="ECO:0000256" key="10">
    <source>
        <dbReference type="ARBA" id="ARBA00022989"/>
    </source>
</evidence>
<dbReference type="Pfam" id="PF13246">
    <property type="entry name" value="Cation_ATPase"/>
    <property type="match status" value="1"/>
</dbReference>
<proteinExistence type="inferred from homology"/>
<feature type="binding site" evidence="15">
    <location>
        <position position="438"/>
    </location>
    <ligand>
        <name>Mg(2+)</name>
        <dbReference type="ChEBI" id="CHEBI:18420"/>
    </ligand>
</feature>
<evidence type="ECO:0000256" key="2">
    <source>
        <dbReference type="ARBA" id="ARBA00008109"/>
    </source>
</evidence>
<feature type="binding site" evidence="15">
    <location>
        <position position="440"/>
    </location>
    <ligand>
        <name>Mg(2+)</name>
        <dbReference type="ChEBI" id="CHEBI:18420"/>
    </ligand>
</feature>
<dbReference type="GO" id="GO:0045332">
    <property type="term" value="P:phospholipid translocation"/>
    <property type="evidence" value="ECO:0007669"/>
    <property type="project" value="TreeGrafter"/>
</dbReference>
<reference evidence="21 22" key="1">
    <citation type="submission" date="2019-03" db="EMBL/GenBank/DDBJ databases">
        <authorList>
            <person name="Gaulin E."/>
            <person name="Dumas B."/>
        </authorList>
    </citation>
    <scope>NUCLEOTIDE SEQUENCE [LARGE SCALE GENOMIC DNA]</scope>
    <source>
        <strain evidence="21">CBS 568.67</strain>
    </source>
</reference>
<dbReference type="InterPro" id="IPR023299">
    <property type="entry name" value="ATPase_P-typ_cyto_dom_N"/>
</dbReference>
<evidence type="ECO:0000256" key="14">
    <source>
        <dbReference type="PIRSR" id="PIRSR606539-2"/>
    </source>
</evidence>
<feature type="region of interest" description="Disordered" evidence="17">
    <location>
        <begin position="1"/>
        <end position="20"/>
    </location>
</feature>
<dbReference type="Pfam" id="PF16212">
    <property type="entry name" value="PhoLip_ATPase_C"/>
    <property type="match status" value="1"/>
</dbReference>
<dbReference type="InterPro" id="IPR001757">
    <property type="entry name" value="P_typ_ATPase"/>
</dbReference>
<evidence type="ECO:0000256" key="5">
    <source>
        <dbReference type="ARBA" id="ARBA00022723"/>
    </source>
</evidence>
<dbReference type="InterPro" id="IPR032631">
    <property type="entry name" value="P-type_ATPase_N"/>
</dbReference>
<evidence type="ECO:0000256" key="1">
    <source>
        <dbReference type="ARBA" id="ARBA00004127"/>
    </source>
</evidence>
<organism evidence="21 22">
    <name type="scientific">Aphanomyces stellatus</name>
    <dbReference type="NCBI Taxonomy" id="120398"/>
    <lineage>
        <taxon>Eukaryota</taxon>
        <taxon>Sar</taxon>
        <taxon>Stramenopiles</taxon>
        <taxon>Oomycota</taxon>
        <taxon>Saprolegniomycetes</taxon>
        <taxon>Saprolegniales</taxon>
        <taxon>Verrucalvaceae</taxon>
        <taxon>Aphanomyces</taxon>
    </lineage>
</organism>
<dbReference type="SFLD" id="SFLDS00003">
    <property type="entry name" value="Haloacid_Dehalogenase"/>
    <property type="match status" value="1"/>
</dbReference>
<dbReference type="Gene3D" id="3.40.50.1000">
    <property type="entry name" value="HAD superfamily/HAD-like"/>
    <property type="match status" value="1"/>
</dbReference>
<dbReference type="NCBIfam" id="TIGR01494">
    <property type="entry name" value="ATPase_P-type"/>
    <property type="match status" value="1"/>
</dbReference>
<feature type="binding site" evidence="14">
    <location>
        <position position="843"/>
    </location>
    <ligand>
        <name>ATP</name>
        <dbReference type="ChEBI" id="CHEBI:30616"/>
    </ligand>
</feature>
<dbReference type="InterPro" id="IPR023298">
    <property type="entry name" value="ATPase_P-typ_TM_dom_sf"/>
</dbReference>
<dbReference type="GO" id="GO:0005886">
    <property type="term" value="C:plasma membrane"/>
    <property type="evidence" value="ECO:0007669"/>
    <property type="project" value="TreeGrafter"/>
</dbReference>
<evidence type="ECO:0000256" key="9">
    <source>
        <dbReference type="ARBA" id="ARBA00022967"/>
    </source>
</evidence>
<dbReference type="NCBIfam" id="TIGR01652">
    <property type="entry name" value="ATPase-Plipid"/>
    <property type="match status" value="1"/>
</dbReference>
<dbReference type="OrthoDB" id="377733at2759"/>
<evidence type="ECO:0000259" key="19">
    <source>
        <dbReference type="Pfam" id="PF16212"/>
    </source>
</evidence>
<feature type="transmembrane region" description="Helical" evidence="16">
    <location>
        <begin position="961"/>
        <end position="980"/>
    </location>
</feature>
<evidence type="ECO:0000259" key="18">
    <source>
        <dbReference type="Pfam" id="PF16209"/>
    </source>
</evidence>
<feature type="binding site" evidence="14">
    <location>
        <position position="440"/>
    </location>
    <ligand>
        <name>ATP</name>
        <dbReference type="ChEBI" id="CHEBI:30616"/>
    </ligand>
</feature>
<keyword evidence="22" id="KW-1185">Reference proteome</keyword>
<evidence type="ECO:0000256" key="7">
    <source>
        <dbReference type="ARBA" id="ARBA00022840"/>
    </source>
</evidence>
<accession>A0A485KMC3</accession>
<keyword evidence="5 15" id="KW-0479">Metal-binding</keyword>
<dbReference type="Proteomes" id="UP000332933">
    <property type="component" value="Unassembled WGS sequence"/>
</dbReference>
<evidence type="ECO:0000256" key="16">
    <source>
        <dbReference type="RuleBase" id="RU362033"/>
    </source>
</evidence>
<evidence type="ECO:0000256" key="8">
    <source>
        <dbReference type="ARBA" id="ARBA00022842"/>
    </source>
</evidence>
<feature type="binding site" evidence="14">
    <location>
        <position position="741"/>
    </location>
    <ligand>
        <name>ATP</name>
        <dbReference type="ChEBI" id="CHEBI:30616"/>
    </ligand>
</feature>
<feature type="binding site" evidence="14">
    <location>
        <position position="874"/>
    </location>
    <ligand>
        <name>ATP</name>
        <dbReference type="ChEBI" id="CHEBI:30616"/>
    </ligand>
</feature>
<feature type="domain" description="P-type ATPase C-terminal" evidence="19">
    <location>
        <begin position="896"/>
        <end position="1142"/>
    </location>
</feature>
<dbReference type="InterPro" id="IPR023214">
    <property type="entry name" value="HAD_sf"/>
</dbReference>
<feature type="binding site" evidence="15">
    <location>
        <position position="874"/>
    </location>
    <ligand>
        <name>Mg(2+)</name>
        <dbReference type="ChEBI" id="CHEBI:18420"/>
    </ligand>
</feature>
<feature type="binding site" evidence="15">
    <location>
        <position position="870"/>
    </location>
    <ligand>
        <name>Mg(2+)</name>
        <dbReference type="ChEBI" id="CHEBI:18420"/>
    </ligand>
</feature>
<dbReference type="InterPro" id="IPR044492">
    <property type="entry name" value="P_typ_ATPase_HD_dom"/>
</dbReference>
<dbReference type="EC" id="7.6.2.1" evidence="16"/>
<gene>
    <name evidence="21" type="primary">Aste57867_9232</name>
    <name evidence="20" type="ORF">As57867_009196</name>
    <name evidence="21" type="ORF">ASTE57867_9232</name>
</gene>
<feature type="binding site" evidence="14">
    <location>
        <position position="742"/>
    </location>
    <ligand>
        <name>ATP</name>
        <dbReference type="ChEBI" id="CHEBI:30616"/>
    </ligand>
</feature>
<comment type="cofactor">
    <cofactor evidence="15">
        <name>Mg(2+)</name>
        <dbReference type="ChEBI" id="CHEBI:18420"/>
    </cofactor>
</comment>
<keyword evidence="10 16" id="KW-1133">Transmembrane helix</keyword>
<dbReference type="PRINTS" id="PR00119">
    <property type="entry name" value="CATATPASE"/>
</dbReference>
<feature type="transmembrane region" description="Helical" evidence="16">
    <location>
        <begin position="304"/>
        <end position="325"/>
    </location>
</feature>
<dbReference type="GO" id="GO:0016887">
    <property type="term" value="F:ATP hydrolysis activity"/>
    <property type="evidence" value="ECO:0007669"/>
    <property type="project" value="InterPro"/>
</dbReference>
<dbReference type="InterPro" id="IPR008250">
    <property type="entry name" value="ATPase_P-typ_transduc_dom_A_sf"/>
</dbReference>
<evidence type="ECO:0000256" key="13">
    <source>
        <dbReference type="PIRSR" id="PIRSR606539-1"/>
    </source>
</evidence>
<dbReference type="FunFam" id="3.40.50.1000:FF:000130">
    <property type="entry name" value="Phospholipid-transporting ATPase"/>
    <property type="match status" value="1"/>
</dbReference>
<evidence type="ECO:0000313" key="21">
    <source>
        <dbReference type="EMBL" id="VFT86115.1"/>
    </source>
</evidence>
<dbReference type="GO" id="GO:0005524">
    <property type="term" value="F:ATP binding"/>
    <property type="evidence" value="ECO:0007669"/>
    <property type="project" value="UniProtKB-UniRule"/>
</dbReference>
<dbReference type="PANTHER" id="PTHR24092:SF180">
    <property type="entry name" value="PHOSPHOLIPID-TRANSPORTING ATPASE DNF1-RELATED"/>
    <property type="match status" value="1"/>
</dbReference>
<evidence type="ECO:0000256" key="11">
    <source>
        <dbReference type="ARBA" id="ARBA00023136"/>
    </source>
</evidence>
<comment type="catalytic activity">
    <reaction evidence="12 16">
        <text>ATP + H2O + phospholipidSide 1 = ADP + phosphate + phospholipidSide 2.</text>
        <dbReference type="EC" id="7.6.2.1"/>
    </reaction>
</comment>
<dbReference type="InterPro" id="IPR018303">
    <property type="entry name" value="ATPase_P-typ_P_site"/>
</dbReference>
<feature type="transmembrane region" description="Helical" evidence="16">
    <location>
        <begin position="927"/>
        <end position="949"/>
    </location>
</feature>
<protein>
    <recommendedName>
        <fullName evidence="16">Phospholipid-transporting ATPase</fullName>
        <ecNumber evidence="16">7.6.2.1</ecNumber>
    </recommendedName>
</protein>
<dbReference type="GO" id="GO:0140326">
    <property type="term" value="F:ATPase-coupled intramembrane lipid transporter activity"/>
    <property type="evidence" value="ECO:0007669"/>
    <property type="project" value="UniProtKB-EC"/>
</dbReference>
<feature type="binding site" evidence="14">
    <location>
        <position position="596"/>
    </location>
    <ligand>
        <name>ATP</name>
        <dbReference type="ChEBI" id="CHEBI:30616"/>
    </ligand>
</feature>
<reference evidence="20" key="2">
    <citation type="submission" date="2019-06" db="EMBL/GenBank/DDBJ databases">
        <title>Genomics analysis of Aphanomyces spp. identifies a new class of oomycete effector associated with host adaptation.</title>
        <authorList>
            <person name="Gaulin E."/>
        </authorList>
    </citation>
    <scope>NUCLEOTIDE SEQUENCE</scope>
    <source>
        <strain evidence="20">CBS 578.67</strain>
    </source>
</reference>
<dbReference type="InterPro" id="IPR032630">
    <property type="entry name" value="P_typ_ATPase_c"/>
</dbReference>
<keyword evidence="3" id="KW-0813">Transport</keyword>
<feature type="binding site" evidence="14">
    <location>
        <position position="438"/>
    </location>
    <ligand>
        <name>ATP</name>
        <dbReference type="ChEBI" id="CHEBI:30616"/>
    </ligand>
</feature>
<evidence type="ECO:0000256" key="6">
    <source>
        <dbReference type="ARBA" id="ARBA00022741"/>
    </source>
</evidence>
<keyword evidence="8 15" id="KW-0460">Magnesium</keyword>
<dbReference type="SUPFAM" id="SSF81653">
    <property type="entry name" value="Calcium ATPase, transduction domain A"/>
    <property type="match status" value="1"/>
</dbReference>
<dbReference type="InterPro" id="IPR006539">
    <property type="entry name" value="P-type_ATPase_IV"/>
</dbReference>
<evidence type="ECO:0000256" key="4">
    <source>
        <dbReference type="ARBA" id="ARBA00022692"/>
    </source>
</evidence>
<keyword evidence="9 16" id="KW-1278">Translocase</keyword>
<sequence>MGGSESPVKPVSSTTDRHPSAMELPASNLRVVYLNNVAKNKGFVGNQVITFKYSLWSFVPAFCYERFTQVSNFYFLLVGVGQVIPAITSTFGLPYSWLVLGVVLFVDAIFTAYEDYHRHIADTVMNARETLVYDAAHPTFFRPKAWKDIIVGDILQVKKYEAVPADLLLLAVHEADPMAPVGMAFIETKSLDGETNLKIRQALPCTFAQLQDPVSIAKLPGRVVCEHPNHDVNSFSGRFEPGDASSMIPIDLKNVVLRGCVIRNTPFVIGLVLNTGSDTKIMQSSAKTPNKLSKAIEIINRGNFVLMIIMILLCVLGAVWDQVWVLKSSPTYLQLNVPSIRGGLNAFRGDVMGICIAFGYYWVLISSFVPITLYVSIAIVKSYQTYFMNRDLGWSRPSESESESLSLGMYYAESDTPASVRNADLNDELGQITHIFSDKTGTLTANEMNFRKMSIHGHSYGRGSTDIGRATAMRQGRLGSVTDNHTSDAGAAPHPPHVEFLDPQNELSRDRAAANGQSQHIEAFLTHLSICHSVVLERDDATNSVSFSASSPDELALVAGADYFGYTFSERSNGRAVVQVAGHGDVEYQMLELIEFTSTRKRMSVVCRMPDGRIMLLTKGADSIVFPRLTAHSDAHIKAKTIEHMEKYAEEGLRTLVLAQRELGQDWYLGWSSKYKQALSHLDESAPSYQADVAYIEQLEDEMECDLELLGATAVEDRLQTGVPAAISSLMSAGIKLWVLTGDKEETAINIAFACQLITNDMERLILNMDMCKSNPETLKKLLLEKARQTRASIRELSKTGAPMRKQALVIDGPVLTMAYHYPLLKFLFLELAQKCCAVICCRVSPKQKAEVVALVKNNIKDCRTLSIGDGANDVSMIQEAHVGVGISGHEGMQAVNASDFAIAQFAFLQRLLLVHGHWNYRRMSKLVLYVVYKNILCWFALFVLSLYASGSGTVYMNYNWLNGYNVFWTFLPIMILAIMEQETTATTAQDHPGLYHIGPHGDLLSVTILIEWVAQALYEGVVCALVPVLLMGSTSSSGYHYTMVDCGGLSYTAMIVVGWAKLGLNTMSWNAGMHFAMWATVPFWFASGVVLSNSFTAESSDHSFPYQFAQPEFWMLLGLTVVLSLLRDFVYKVWKREWYPEYYHVLQETERFRLSTDTDWDPPLHPPHYKPFQVDFSHYLTSELHAIPDAPWAEPPQPKHRGFAFSIQPSENRHFNPVRSLVLAPLKRAVVRVLSPRSASEEESNFWLRRRADGYVYEYQRFQVFVGWSAPFGLTDPGHFGSRDMRDNSSVAIMPNPDAWTIDSTLGVAEGKHWEYATKFGDFKKVDVATTRWKKPSAMQRKLNKMVGRCVRRRRWVVKPELQPPGTTTLDDELVIASPDDDEAKADDEPGHVEAGDQANEGATE</sequence>
<feature type="active site" description="4-aspartylphosphate intermediate" evidence="13">
    <location>
        <position position="438"/>
    </location>
</feature>
<evidence type="ECO:0000313" key="20">
    <source>
        <dbReference type="EMBL" id="KAF0700223.1"/>
    </source>
</evidence>
<feature type="region of interest" description="Disordered" evidence="17">
    <location>
        <begin position="1363"/>
        <end position="1406"/>
    </location>
</feature>
<evidence type="ECO:0000313" key="22">
    <source>
        <dbReference type="Proteomes" id="UP000332933"/>
    </source>
</evidence>
<feature type="binding site" evidence="14">
    <location>
        <position position="619"/>
    </location>
    <ligand>
        <name>ATP</name>
        <dbReference type="ChEBI" id="CHEBI:30616"/>
    </ligand>
</feature>
<dbReference type="SFLD" id="SFLDF00027">
    <property type="entry name" value="p-type_atpase"/>
    <property type="match status" value="1"/>
</dbReference>
<name>A0A485KMC3_9STRA</name>
<keyword evidence="4 16" id="KW-0812">Transmembrane</keyword>
<dbReference type="Pfam" id="PF16209">
    <property type="entry name" value="PhoLip_ATPase_N"/>
    <property type="match status" value="1"/>
</dbReference>
<dbReference type="SUPFAM" id="SSF81665">
    <property type="entry name" value="Calcium ATPase, transmembrane domain M"/>
    <property type="match status" value="1"/>
</dbReference>